<evidence type="ECO:0000259" key="3">
    <source>
        <dbReference type="Pfam" id="PF00288"/>
    </source>
</evidence>
<dbReference type="Pfam" id="PF00288">
    <property type="entry name" value="GHMP_kinases_N"/>
    <property type="match status" value="1"/>
</dbReference>
<evidence type="ECO:0000256" key="1">
    <source>
        <dbReference type="ARBA" id="ARBA00022741"/>
    </source>
</evidence>
<evidence type="ECO:0000313" key="5">
    <source>
        <dbReference type="EMBL" id="MCL7039245.1"/>
    </source>
</evidence>
<proteinExistence type="predicted"/>
<dbReference type="GO" id="GO:0005524">
    <property type="term" value="F:ATP binding"/>
    <property type="evidence" value="ECO:0007669"/>
    <property type="project" value="UniProtKB-KW"/>
</dbReference>
<evidence type="ECO:0008006" key="7">
    <source>
        <dbReference type="Google" id="ProtNLM"/>
    </source>
</evidence>
<feature type="domain" description="GHMP kinase N-terminal" evidence="3">
    <location>
        <begin position="132"/>
        <end position="220"/>
    </location>
</feature>
<protein>
    <recommendedName>
        <fullName evidence="7">L-arabinokinase</fullName>
    </recommendedName>
</protein>
<dbReference type="InterPro" id="IPR006206">
    <property type="entry name" value="Mevalonate/galactokinase"/>
</dbReference>
<feature type="domain" description="Galactokinase N-terminal" evidence="4">
    <location>
        <begin position="13"/>
        <end position="55"/>
    </location>
</feature>
<keyword evidence="6" id="KW-1185">Reference proteome</keyword>
<dbReference type="PIRSF" id="PIRSF000530">
    <property type="entry name" value="Galactokinase"/>
    <property type="match status" value="1"/>
</dbReference>
<dbReference type="InterPro" id="IPR014721">
    <property type="entry name" value="Ribsml_uS5_D2-typ_fold_subgr"/>
</dbReference>
<dbReference type="InterPro" id="IPR006204">
    <property type="entry name" value="GHMP_kinase_N_dom"/>
</dbReference>
<keyword evidence="2" id="KW-0067">ATP-binding</keyword>
<gene>
    <name evidence="5" type="ORF">MKW94_004474</name>
</gene>
<reference evidence="5" key="1">
    <citation type="submission" date="2022-03" db="EMBL/GenBank/DDBJ databases">
        <title>A functionally conserved STORR gene fusion in Papaver species that diverged 16.8 million years ago.</title>
        <authorList>
            <person name="Catania T."/>
        </authorList>
    </citation>
    <scope>NUCLEOTIDE SEQUENCE</scope>
    <source>
        <strain evidence="5">S-191538</strain>
    </source>
</reference>
<dbReference type="EMBL" id="JAJJMA010199251">
    <property type="protein sequence ID" value="MCL7039245.1"/>
    <property type="molecule type" value="Genomic_DNA"/>
</dbReference>
<dbReference type="GO" id="GO:0009702">
    <property type="term" value="F:L-arabinokinase activity"/>
    <property type="evidence" value="ECO:0007669"/>
    <property type="project" value="TreeGrafter"/>
</dbReference>
<dbReference type="GO" id="GO:0005829">
    <property type="term" value="C:cytosol"/>
    <property type="evidence" value="ECO:0007669"/>
    <property type="project" value="TreeGrafter"/>
</dbReference>
<evidence type="ECO:0000256" key="2">
    <source>
        <dbReference type="ARBA" id="ARBA00022840"/>
    </source>
</evidence>
<organism evidence="5 6">
    <name type="scientific">Papaver nudicaule</name>
    <name type="common">Iceland poppy</name>
    <dbReference type="NCBI Taxonomy" id="74823"/>
    <lineage>
        <taxon>Eukaryota</taxon>
        <taxon>Viridiplantae</taxon>
        <taxon>Streptophyta</taxon>
        <taxon>Embryophyta</taxon>
        <taxon>Tracheophyta</taxon>
        <taxon>Spermatophyta</taxon>
        <taxon>Magnoliopsida</taxon>
        <taxon>Ranunculales</taxon>
        <taxon>Papaveraceae</taxon>
        <taxon>Papaveroideae</taxon>
        <taxon>Papaver</taxon>
    </lineage>
</organism>
<accession>A0AA41VDH6</accession>
<dbReference type="GO" id="GO:0004335">
    <property type="term" value="F:galactokinase activity"/>
    <property type="evidence" value="ECO:0007669"/>
    <property type="project" value="TreeGrafter"/>
</dbReference>
<dbReference type="InterPro" id="IPR020568">
    <property type="entry name" value="Ribosomal_Su5_D2-typ_SF"/>
</dbReference>
<name>A0AA41VDH6_PAPNU</name>
<dbReference type="SUPFAM" id="SSF54211">
    <property type="entry name" value="Ribosomal protein S5 domain 2-like"/>
    <property type="match status" value="1"/>
</dbReference>
<evidence type="ECO:0000259" key="4">
    <source>
        <dbReference type="Pfam" id="PF10509"/>
    </source>
</evidence>
<dbReference type="FunFam" id="3.30.230.10:FF:000037">
    <property type="entry name" value="L-arabinokinase"/>
    <property type="match status" value="1"/>
</dbReference>
<sequence>MREQIAAAGLFNWEDEIFVARAPGRLDVMGGIADYSGSLVLQMPIREACHVAIQRSHPSKQKLWKHAQARQLTKGQESTPVLQIVSYGSELSNRGPTFDMDLSDFMDGEQPISYEAANRFFSKDPSQKWAAYVAGTVLVLMTELGVRFDDGISILVSSAVPEGKGVSSSAAVEVATMSALAAAHGLDITARDLALLCQKVENHVVGAPCGVMDQMASACGESNKLLAMVCQPAEVLGLVTIPTHIRFWGIDSGIRHRYCCFCDDASV</sequence>
<dbReference type="Gene3D" id="3.30.230.10">
    <property type="match status" value="1"/>
</dbReference>
<evidence type="ECO:0000313" key="6">
    <source>
        <dbReference type="Proteomes" id="UP001177140"/>
    </source>
</evidence>
<dbReference type="PANTHER" id="PTHR10457">
    <property type="entry name" value="MEVALONATE KINASE/GALACTOKINASE"/>
    <property type="match status" value="1"/>
</dbReference>
<dbReference type="Pfam" id="PF10509">
    <property type="entry name" value="GalKase_gal_bdg"/>
    <property type="match status" value="1"/>
</dbReference>
<keyword evidence="1" id="KW-0547">Nucleotide-binding</keyword>
<comment type="caution">
    <text evidence="5">The sequence shown here is derived from an EMBL/GenBank/DDBJ whole genome shotgun (WGS) entry which is preliminary data.</text>
</comment>
<dbReference type="PRINTS" id="PR00959">
    <property type="entry name" value="MEVGALKINASE"/>
</dbReference>
<dbReference type="GO" id="GO:0006012">
    <property type="term" value="P:galactose metabolic process"/>
    <property type="evidence" value="ECO:0007669"/>
    <property type="project" value="TreeGrafter"/>
</dbReference>
<dbReference type="AlphaFoldDB" id="A0AA41VDH6"/>
<dbReference type="Proteomes" id="UP001177140">
    <property type="component" value="Unassembled WGS sequence"/>
</dbReference>
<dbReference type="InterPro" id="IPR019539">
    <property type="entry name" value="GalKase_N"/>
</dbReference>
<dbReference type="PANTHER" id="PTHR10457:SF35">
    <property type="entry name" value="L-ARABINOKINASE"/>
    <property type="match status" value="1"/>
</dbReference>